<dbReference type="AlphaFoldDB" id="A0A090JXD9"/>
<evidence type="ECO:0000313" key="1">
    <source>
        <dbReference type="EMBL" id="AIS32030.1"/>
    </source>
</evidence>
<evidence type="ECO:0000313" key="3">
    <source>
        <dbReference type="EMBL" id="CEL24738.1"/>
    </source>
</evidence>
<dbReference type="EMBL" id="LN515531">
    <property type="protein sequence ID" value="CEA14221.1"/>
    <property type="molecule type" value="Genomic_DNA"/>
</dbReference>
<dbReference type="Proteomes" id="UP000606900">
    <property type="component" value="Unassembled WGS sequence"/>
</dbReference>
<evidence type="ECO:0000313" key="5">
    <source>
        <dbReference type="Proteomes" id="UP000062768"/>
    </source>
</evidence>
<dbReference type="KEGG" id="mfc:BRM9_1215"/>
<reference evidence="1" key="1">
    <citation type="submission" date="2013-12" db="EMBL/GenBank/DDBJ databases">
        <title>The complete genome sequence of Methanobacterium sp. BRM9.</title>
        <authorList>
            <consortium name="Pastoral Greenhouse Gas Research Consortium"/>
            <person name="Kelly W.J."/>
            <person name="Leahy S.C."/>
            <person name="Perry R."/>
            <person name="Li D."/>
            <person name="Altermann E."/>
            <person name="Lambie S.C."/>
            <person name="Attwood G.T."/>
        </authorList>
    </citation>
    <scope>NUCLEOTIDE SEQUENCE [LARGE SCALE GENOMIC DNA]</scope>
    <source>
        <strain evidence="1">BRM9</strain>
    </source>
</reference>
<dbReference type="KEGG" id="mfi:DSM1535_1897"/>
<keyword evidence="5" id="KW-1185">Reference proteome</keyword>
<dbReference type="PATRIC" id="fig|2162.10.peg.1147"/>
<dbReference type="Proteomes" id="UP000029661">
    <property type="component" value="Chromosome"/>
</dbReference>
<dbReference type="GeneID" id="26739348"/>
<dbReference type="EMBL" id="JADIIL010000031">
    <property type="protein sequence ID" value="MBF4475399.1"/>
    <property type="molecule type" value="Genomic_DNA"/>
</dbReference>
<proteinExistence type="predicted"/>
<evidence type="ECO:0000313" key="2">
    <source>
        <dbReference type="EMBL" id="CEA14221.1"/>
    </source>
</evidence>
<reference evidence="4" key="4">
    <citation type="submission" date="2020-10" db="EMBL/GenBank/DDBJ databases">
        <title>Dehalococcoides mccartyi of a TCE/Cr reducing biochatode.</title>
        <authorList>
            <person name="Matturro B."/>
        </authorList>
    </citation>
    <scope>NUCLEOTIDE SEQUENCE</scope>
    <source>
        <strain evidence="4">Bin2</strain>
    </source>
</reference>
<sequence length="80" mass="9014">MEGSVSFATDIKGHKVCKFEDDKVAVTIVLKKDYSDVEDKLRNSDILKDIENALETVSATDEFRELVDSYGMLNIDRIEG</sequence>
<dbReference type="EMBL" id="LN734822">
    <property type="protein sequence ID" value="CEL24738.1"/>
    <property type="molecule type" value="Genomic_DNA"/>
</dbReference>
<accession>A0A090JXD9</accession>
<protein>
    <submittedName>
        <fullName evidence="2">Uncharacterized protein</fullName>
    </submittedName>
</protein>
<dbReference type="OrthoDB" id="70298at2157"/>
<evidence type="ECO:0000313" key="4">
    <source>
        <dbReference type="EMBL" id="MBF4475399.1"/>
    </source>
</evidence>
<gene>
    <name evidence="1" type="ORF">BRM9_1215</name>
    <name evidence="2" type="ORF">DSM1535_1897</name>
    <name evidence="4" type="ORF">ISP06_08010</name>
    <name evidence="3" type="ORF">MB9_1099</name>
</gene>
<reference evidence="3" key="3">
    <citation type="submission" date="2014-09" db="EMBL/GenBank/DDBJ databases">
        <authorList>
            <person name="Bishop-Lilly K.A."/>
            <person name="Broomall S.M."/>
            <person name="Chain P.S."/>
            <person name="Chertkov O."/>
            <person name="Coyne S.R."/>
            <person name="Daligault H.E."/>
            <person name="Davenport K.W."/>
            <person name="Erkkila T."/>
            <person name="Frey K.G."/>
            <person name="Gibbons H.S."/>
            <person name="Gu W."/>
            <person name="Jaissle J."/>
            <person name="Johnson S.L."/>
            <person name="Koroleva G.I."/>
            <person name="Ladner J.T."/>
            <person name="Lo C.-C."/>
            <person name="Minogue T.D."/>
            <person name="Munk C."/>
            <person name="Palacios G.F."/>
            <person name="Redden C.L."/>
            <person name="Rosenzweig C.N."/>
            <person name="Scholz M.B."/>
            <person name="Teshima H."/>
            <person name="Xu Y."/>
        </authorList>
    </citation>
    <scope>NUCLEOTIDE SEQUENCE</scope>
    <source>
        <strain evidence="3">Mb9</strain>
    </source>
</reference>
<dbReference type="Proteomes" id="UP000062768">
    <property type="component" value="Chromosome I"/>
</dbReference>
<reference evidence="2" key="2">
    <citation type="submission" date="2014-08" db="EMBL/GenBank/DDBJ databases">
        <authorList>
            <person name="Wibberg D."/>
        </authorList>
    </citation>
    <scope>NUCLEOTIDE SEQUENCE</scope>
</reference>
<name>A0A090JXD9_METFO</name>
<organism evidence="2">
    <name type="scientific">Methanobacterium formicicum</name>
    <dbReference type="NCBI Taxonomy" id="2162"/>
    <lineage>
        <taxon>Archaea</taxon>
        <taxon>Methanobacteriati</taxon>
        <taxon>Methanobacteriota</taxon>
        <taxon>Methanomada group</taxon>
        <taxon>Methanobacteria</taxon>
        <taxon>Methanobacteriales</taxon>
        <taxon>Methanobacteriaceae</taxon>
        <taxon>Methanobacterium</taxon>
    </lineage>
</organism>
<dbReference type="RefSeq" id="WP_048073295.1">
    <property type="nucleotide sequence ID" value="NZ_CALCVY010000028.1"/>
</dbReference>
<dbReference type="EMBL" id="CP006933">
    <property type="protein sequence ID" value="AIS32030.1"/>
    <property type="molecule type" value="Genomic_DNA"/>
</dbReference>